<dbReference type="Pfam" id="PF00892">
    <property type="entry name" value="EamA"/>
    <property type="match status" value="1"/>
</dbReference>
<evidence type="ECO:0000313" key="7">
    <source>
        <dbReference type="EMBL" id="GAG94727.1"/>
    </source>
</evidence>
<sequence>AEGTVLYKTFPGADPLAVNSLALTTGAVILFLISLFAGETWILPANQATWIAYGYLVIAGSVLMFYSFLYVLNRWSASATSYSTLLIPVATIVVAAWLLDEQITLQFMVGSIIVVGGVWLGAISQTKE</sequence>
<dbReference type="InterPro" id="IPR050638">
    <property type="entry name" value="AA-Vitamin_Transporters"/>
</dbReference>
<feature type="transmembrane region" description="Helical" evidence="5">
    <location>
        <begin position="50"/>
        <end position="72"/>
    </location>
</feature>
<proteinExistence type="predicted"/>
<dbReference type="PANTHER" id="PTHR32322:SF2">
    <property type="entry name" value="EAMA DOMAIN-CONTAINING PROTEIN"/>
    <property type="match status" value="1"/>
</dbReference>
<dbReference type="EMBL" id="BART01022304">
    <property type="protein sequence ID" value="GAG94727.1"/>
    <property type="molecule type" value="Genomic_DNA"/>
</dbReference>
<dbReference type="PANTHER" id="PTHR32322">
    <property type="entry name" value="INNER MEMBRANE TRANSPORTER"/>
    <property type="match status" value="1"/>
</dbReference>
<feature type="transmembrane region" description="Helical" evidence="5">
    <location>
        <begin position="16"/>
        <end position="38"/>
    </location>
</feature>
<keyword evidence="4 5" id="KW-0472">Membrane</keyword>
<dbReference type="AlphaFoldDB" id="X1CP35"/>
<feature type="transmembrane region" description="Helical" evidence="5">
    <location>
        <begin position="79"/>
        <end position="99"/>
    </location>
</feature>
<protein>
    <recommendedName>
        <fullName evidence="6">EamA domain-containing protein</fullName>
    </recommendedName>
</protein>
<organism evidence="7">
    <name type="scientific">marine sediment metagenome</name>
    <dbReference type="NCBI Taxonomy" id="412755"/>
    <lineage>
        <taxon>unclassified sequences</taxon>
        <taxon>metagenomes</taxon>
        <taxon>ecological metagenomes</taxon>
    </lineage>
</organism>
<name>X1CP35_9ZZZZ</name>
<evidence type="ECO:0000256" key="4">
    <source>
        <dbReference type="ARBA" id="ARBA00023136"/>
    </source>
</evidence>
<feature type="domain" description="EamA" evidence="6">
    <location>
        <begin position="7"/>
        <end position="120"/>
    </location>
</feature>
<dbReference type="GO" id="GO:0016020">
    <property type="term" value="C:membrane"/>
    <property type="evidence" value="ECO:0007669"/>
    <property type="project" value="UniProtKB-SubCell"/>
</dbReference>
<keyword evidence="2 5" id="KW-0812">Transmembrane</keyword>
<evidence type="ECO:0000256" key="2">
    <source>
        <dbReference type="ARBA" id="ARBA00022692"/>
    </source>
</evidence>
<gene>
    <name evidence="7" type="ORF">S01H4_40866</name>
</gene>
<evidence type="ECO:0000259" key="6">
    <source>
        <dbReference type="Pfam" id="PF00892"/>
    </source>
</evidence>
<feature type="non-terminal residue" evidence="7">
    <location>
        <position position="1"/>
    </location>
</feature>
<reference evidence="7" key="1">
    <citation type="journal article" date="2014" name="Front. Microbiol.">
        <title>High frequency of phylogenetically diverse reductive dehalogenase-homologous genes in deep subseafloor sedimentary metagenomes.</title>
        <authorList>
            <person name="Kawai M."/>
            <person name="Futagami T."/>
            <person name="Toyoda A."/>
            <person name="Takaki Y."/>
            <person name="Nishi S."/>
            <person name="Hori S."/>
            <person name="Arai W."/>
            <person name="Tsubouchi T."/>
            <person name="Morono Y."/>
            <person name="Uchiyama I."/>
            <person name="Ito T."/>
            <person name="Fujiyama A."/>
            <person name="Inagaki F."/>
            <person name="Takami H."/>
        </authorList>
    </citation>
    <scope>NUCLEOTIDE SEQUENCE</scope>
    <source>
        <strain evidence="7">Expedition CK06-06</strain>
    </source>
</reference>
<feature type="transmembrane region" description="Helical" evidence="5">
    <location>
        <begin position="105"/>
        <end position="123"/>
    </location>
</feature>
<evidence type="ECO:0000256" key="1">
    <source>
        <dbReference type="ARBA" id="ARBA00004141"/>
    </source>
</evidence>
<keyword evidence="3 5" id="KW-1133">Transmembrane helix</keyword>
<dbReference type="InterPro" id="IPR000620">
    <property type="entry name" value="EamA_dom"/>
</dbReference>
<dbReference type="InterPro" id="IPR037185">
    <property type="entry name" value="EmrE-like"/>
</dbReference>
<comment type="caution">
    <text evidence="7">The sequence shown here is derived from an EMBL/GenBank/DDBJ whole genome shotgun (WGS) entry which is preliminary data.</text>
</comment>
<evidence type="ECO:0000256" key="3">
    <source>
        <dbReference type="ARBA" id="ARBA00022989"/>
    </source>
</evidence>
<dbReference type="SUPFAM" id="SSF103481">
    <property type="entry name" value="Multidrug resistance efflux transporter EmrE"/>
    <property type="match status" value="1"/>
</dbReference>
<comment type="subcellular location">
    <subcellularLocation>
        <location evidence="1">Membrane</location>
        <topology evidence="1">Multi-pass membrane protein</topology>
    </subcellularLocation>
</comment>
<accession>X1CP35</accession>
<evidence type="ECO:0000256" key="5">
    <source>
        <dbReference type="SAM" id="Phobius"/>
    </source>
</evidence>